<reference evidence="2 4" key="2">
    <citation type="journal article" date="2018" name="Plant J.">
        <title>The Physcomitrella patens chromosome-scale assembly reveals moss genome structure and evolution.</title>
        <authorList>
            <person name="Lang D."/>
            <person name="Ullrich K.K."/>
            <person name="Murat F."/>
            <person name="Fuchs J."/>
            <person name="Jenkins J."/>
            <person name="Haas F.B."/>
            <person name="Piednoel M."/>
            <person name="Gundlach H."/>
            <person name="Van Bel M."/>
            <person name="Meyberg R."/>
            <person name="Vives C."/>
            <person name="Morata J."/>
            <person name="Symeonidi A."/>
            <person name="Hiss M."/>
            <person name="Muchero W."/>
            <person name="Kamisugi Y."/>
            <person name="Saleh O."/>
            <person name="Blanc G."/>
            <person name="Decker E.L."/>
            <person name="van Gessel N."/>
            <person name="Grimwood J."/>
            <person name="Hayes R.D."/>
            <person name="Graham S.W."/>
            <person name="Gunter L.E."/>
            <person name="McDaniel S.F."/>
            <person name="Hoernstein S.N.W."/>
            <person name="Larsson A."/>
            <person name="Li F.W."/>
            <person name="Perroud P.F."/>
            <person name="Phillips J."/>
            <person name="Ranjan P."/>
            <person name="Rokshar D.S."/>
            <person name="Rothfels C.J."/>
            <person name="Schneider L."/>
            <person name="Shu S."/>
            <person name="Stevenson D.W."/>
            <person name="Thummler F."/>
            <person name="Tillich M."/>
            <person name="Villarreal Aguilar J.C."/>
            <person name="Widiez T."/>
            <person name="Wong G.K."/>
            <person name="Wymore A."/>
            <person name="Zhang Y."/>
            <person name="Zimmer A.D."/>
            <person name="Quatrano R.S."/>
            <person name="Mayer K.F.X."/>
            <person name="Goodstein D."/>
            <person name="Casacuberta J.M."/>
            <person name="Vandepoele K."/>
            <person name="Reski R."/>
            <person name="Cuming A.C."/>
            <person name="Tuskan G.A."/>
            <person name="Maumus F."/>
            <person name="Salse J."/>
            <person name="Schmutz J."/>
            <person name="Rensing S.A."/>
        </authorList>
    </citation>
    <scope>NUCLEOTIDE SEQUENCE [LARGE SCALE GENOMIC DNA]</scope>
    <source>
        <strain evidence="3 4">cv. Gransden 2004</strain>
    </source>
</reference>
<dbReference type="EnsemblPlants" id="Pp3c20_9190V3.2">
    <property type="protein sequence ID" value="Pp3c20_9190V3.2"/>
    <property type="gene ID" value="Pp3c20_9190"/>
</dbReference>
<feature type="compositionally biased region" description="Low complexity" evidence="1">
    <location>
        <begin position="235"/>
        <end position="246"/>
    </location>
</feature>
<dbReference type="EnsemblPlants" id="Pp3c20_9190V3.1">
    <property type="protein sequence ID" value="Pp3c20_9190V3.1"/>
    <property type="gene ID" value="Pp3c20_9190"/>
</dbReference>
<sequence>MAGSVQETLPPQQTAKRSAEADPESTPLSKRPSESIEQNQQAQPMDASANLKDDRSGGSPKQQQTAEEGKTSPEPVVPSIENGKSVAEHQPTSAEMNGRKIPEQAPPSDQSGLLNKEGEAPGHGSDPAVVATPGATEAAAEQPEAQEKRAVAMGAPKTLAEDSPAKQGNVEPVVENASKTKSPETSVKSTGEESTQSQPKDAVPQTSAQPTEEKTGAALEKETQVPTAETSVEIPPQQQAPVQDVAFPPPVATLTPANPLPPIASAPLIGNIPPQAVESLQAAAHQAASVLPLQPTQELLGQQISVRTSNIDPADQGVAPMEE</sequence>
<feature type="region of interest" description="Disordered" evidence="1">
    <location>
        <begin position="1"/>
        <end position="250"/>
    </location>
</feature>
<proteinExistence type="predicted"/>
<reference evidence="3" key="3">
    <citation type="submission" date="2020-12" db="UniProtKB">
        <authorList>
            <consortium name="EnsemblPlants"/>
        </authorList>
    </citation>
    <scope>IDENTIFICATION</scope>
</reference>
<name>A0A2K1IUP4_PHYPA</name>
<dbReference type="OrthoDB" id="10635628at2759"/>
<dbReference type="Gramene" id="Pp3c20_9190V3.4">
    <property type="protein sequence ID" value="Pp3c20_9190V3.4"/>
    <property type="gene ID" value="Pp3c20_9190"/>
</dbReference>
<feature type="compositionally biased region" description="Basic and acidic residues" evidence="1">
    <location>
        <begin position="211"/>
        <end position="223"/>
    </location>
</feature>
<feature type="region of interest" description="Disordered" evidence="1">
    <location>
        <begin position="304"/>
        <end position="323"/>
    </location>
</feature>
<dbReference type="PaxDb" id="3218-PP1S9_433V6.1"/>
<feature type="compositionally biased region" description="Low complexity" evidence="1">
    <location>
        <begin position="128"/>
        <end position="143"/>
    </location>
</feature>
<organism evidence="2">
    <name type="scientific">Physcomitrium patens</name>
    <name type="common">Spreading-leaved earth moss</name>
    <name type="synonym">Physcomitrella patens</name>
    <dbReference type="NCBI Taxonomy" id="3218"/>
    <lineage>
        <taxon>Eukaryota</taxon>
        <taxon>Viridiplantae</taxon>
        <taxon>Streptophyta</taxon>
        <taxon>Embryophyta</taxon>
        <taxon>Bryophyta</taxon>
        <taxon>Bryophytina</taxon>
        <taxon>Bryopsida</taxon>
        <taxon>Funariidae</taxon>
        <taxon>Funariales</taxon>
        <taxon>Funariaceae</taxon>
        <taxon>Physcomitrium</taxon>
    </lineage>
</organism>
<dbReference type="Gramene" id="Pp3c20_9190V3.1">
    <property type="protein sequence ID" value="Pp3c20_9190V3.1"/>
    <property type="gene ID" value="Pp3c20_9190"/>
</dbReference>
<dbReference type="Gramene" id="Pp3c20_9190V3.2">
    <property type="protein sequence ID" value="Pp3c20_9190V3.2"/>
    <property type="gene ID" value="Pp3c20_9190"/>
</dbReference>
<evidence type="ECO:0000313" key="2">
    <source>
        <dbReference type="EMBL" id="PNR32990.1"/>
    </source>
</evidence>
<gene>
    <name evidence="3" type="primary">LOC112272967</name>
    <name evidence="2" type="ORF">PHYPA_024933</name>
</gene>
<dbReference type="GeneID" id="112272967"/>
<feature type="compositionally biased region" description="Polar residues" evidence="1">
    <location>
        <begin position="1"/>
        <end position="16"/>
    </location>
</feature>
<feature type="compositionally biased region" description="Polar residues" evidence="1">
    <location>
        <begin position="177"/>
        <end position="210"/>
    </location>
</feature>
<dbReference type="AlphaFoldDB" id="A0A2K1IUP4"/>
<dbReference type="Gramene" id="Pp3c20_9190V3.3">
    <property type="protein sequence ID" value="Pp3c20_9190V3.3"/>
    <property type="gene ID" value="Pp3c20_9190"/>
</dbReference>
<evidence type="ECO:0000313" key="3">
    <source>
        <dbReference type="EnsemblPlants" id="Pp3c20_9190V3.1"/>
    </source>
</evidence>
<reference evidence="2 4" key="1">
    <citation type="journal article" date="2008" name="Science">
        <title>The Physcomitrella genome reveals evolutionary insights into the conquest of land by plants.</title>
        <authorList>
            <person name="Rensing S."/>
            <person name="Lang D."/>
            <person name="Zimmer A."/>
            <person name="Terry A."/>
            <person name="Salamov A."/>
            <person name="Shapiro H."/>
            <person name="Nishiyama T."/>
            <person name="Perroud P.-F."/>
            <person name="Lindquist E."/>
            <person name="Kamisugi Y."/>
            <person name="Tanahashi T."/>
            <person name="Sakakibara K."/>
            <person name="Fujita T."/>
            <person name="Oishi K."/>
            <person name="Shin-I T."/>
            <person name="Kuroki Y."/>
            <person name="Toyoda A."/>
            <person name="Suzuki Y."/>
            <person name="Hashimoto A."/>
            <person name="Yamaguchi K."/>
            <person name="Sugano A."/>
            <person name="Kohara Y."/>
            <person name="Fujiyama A."/>
            <person name="Anterola A."/>
            <person name="Aoki S."/>
            <person name="Ashton N."/>
            <person name="Barbazuk W.B."/>
            <person name="Barker E."/>
            <person name="Bennetzen J."/>
            <person name="Bezanilla M."/>
            <person name="Blankenship R."/>
            <person name="Cho S.H."/>
            <person name="Dutcher S."/>
            <person name="Estelle M."/>
            <person name="Fawcett J.A."/>
            <person name="Gundlach H."/>
            <person name="Hanada K."/>
            <person name="Heyl A."/>
            <person name="Hicks K.A."/>
            <person name="Hugh J."/>
            <person name="Lohr M."/>
            <person name="Mayer K."/>
            <person name="Melkozernov A."/>
            <person name="Murata T."/>
            <person name="Nelson D."/>
            <person name="Pils B."/>
            <person name="Prigge M."/>
            <person name="Reiss B."/>
            <person name="Renner T."/>
            <person name="Rombauts S."/>
            <person name="Rushton P."/>
            <person name="Sanderfoot A."/>
            <person name="Schween G."/>
            <person name="Shiu S.-H."/>
            <person name="Stueber K."/>
            <person name="Theodoulou F.L."/>
            <person name="Tu H."/>
            <person name="Van de Peer Y."/>
            <person name="Verrier P.J."/>
            <person name="Waters E."/>
            <person name="Wood A."/>
            <person name="Yang L."/>
            <person name="Cove D."/>
            <person name="Cuming A."/>
            <person name="Hasebe M."/>
            <person name="Lucas S."/>
            <person name="Mishler D.B."/>
            <person name="Reski R."/>
            <person name="Grigoriev I."/>
            <person name="Quatrano R.S."/>
            <person name="Boore J.L."/>
        </authorList>
    </citation>
    <scope>NUCLEOTIDE SEQUENCE [LARGE SCALE GENOMIC DNA]</scope>
    <source>
        <strain evidence="3 4">cv. Gransden 2004</strain>
    </source>
</reference>
<dbReference type="Proteomes" id="UP000006727">
    <property type="component" value="Chromosome 20"/>
</dbReference>
<dbReference type="RefSeq" id="XP_024356976.1">
    <property type="nucleotide sequence ID" value="XM_024501208.2"/>
</dbReference>
<dbReference type="RefSeq" id="XP_073385478.1">
    <property type="nucleotide sequence ID" value="XM_073529377.1"/>
</dbReference>
<dbReference type="EnsemblPlants" id="Pp3c20_9190V3.4">
    <property type="protein sequence ID" value="Pp3c20_9190V3.4"/>
    <property type="gene ID" value="Pp3c20_9190"/>
</dbReference>
<protein>
    <submittedName>
        <fullName evidence="2 3">Uncharacterized protein</fullName>
    </submittedName>
</protein>
<dbReference type="EMBL" id="ABEU02000020">
    <property type="protein sequence ID" value="PNR32990.1"/>
    <property type="molecule type" value="Genomic_DNA"/>
</dbReference>
<dbReference type="KEGG" id="ppp:112272967"/>
<keyword evidence="4" id="KW-1185">Reference proteome</keyword>
<dbReference type="EnsemblPlants" id="Pp3c20_9190V3.3">
    <property type="protein sequence ID" value="Pp3c20_9190V3.3"/>
    <property type="gene ID" value="Pp3c20_9190"/>
</dbReference>
<evidence type="ECO:0000256" key="1">
    <source>
        <dbReference type="SAM" id="MobiDB-lite"/>
    </source>
</evidence>
<evidence type="ECO:0000313" key="4">
    <source>
        <dbReference type="Proteomes" id="UP000006727"/>
    </source>
</evidence>
<accession>A0A2K1IUP4</accession>
<dbReference type="RefSeq" id="XP_024356978.1">
    <property type="nucleotide sequence ID" value="XM_024501210.2"/>
</dbReference>